<organism evidence="1 2">
    <name type="scientific">Ancylostoma ceylanicum</name>
    <dbReference type="NCBI Taxonomy" id="53326"/>
    <lineage>
        <taxon>Eukaryota</taxon>
        <taxon>Metazoa</taxon>
        <taxon>Ecdysozoa</taxon>
        <taxon>Nematoda</taxon>
        <taxon>Chromadorea</taxon>
        <taxon>Rhabditida</taxon>
        <taxon>Rhabditina</taxon>
        <taxon>Rhabditomorpha</taxon>
        <taxon>Strongyloidea</taxon>
        <taxon>Ancylostomatidae</taxon>
        <taxon>Ancylostomatinae</taxon>
        <taxon>Ancylostoma</taxon>
    </lineage>
</organism>
<sequence length="177" mass="19703">MSTELVMASDHFFKRFWDKKKGGRLEARLTGFRGGEGILELAQRKGQNPKLLAIMTGLQENKNFHLIYMPDIELSSCYKAGIMNSHKGQKLITIDSDSRGMAIQPWTDIDFHILDDGVIDKVVIVVEAGTSNVIDCGKLQIHGNVSDWQRAINGGLDTIRVTILHVIALLVTVLIFV</sequence>
<dbReference type="Proteomes" id="UP000054495">
    <property type="component" value="Unassembled WGS sequence"/>
</dbReference>
<accession>A0A0D6MBS7</accession>
<name>A0A0D6MBS7_9BILA</name>
<keyword evidence="2" id="KW-1185">Reference proteome</keyword>
<dbReference type="AlphaFoldDB" id="A0A0D6MBS7"/>
<evidence type="ECO:0000313" key="2">
    <source>
        <dbReference type="Proteomes" id="UP000054495"/>
    </source>
</evidence>
<evidence type="ECO:0000313" key="1">
    <source>
        <dbReference type="EMBL" id="EPB77977.1"/>
    </source>
</evidence>
<protein>
    <submittedName>
        <fullName evidence="1">Uncharacterized protein</fullName>
    </submittedName>
</protein>
<gene>
    <name evidence="1" type="ORF">ANCCEY_02963</name>
</gene>
<reference evidence="1 2" key="1">
    <citation type="submission" date="2013-05" db="EMBL/GenBank/DDBJ databases">
        <title>Draft genome of the parasitic nematode Anyclostoma ceylanicum.</title>
        <authorList>
            <person name="Mitreva M."/>
        </authorList>
    </citation>
    <scope>NUCLEOTIDE SEQUENCE [LARGE SCALE GENOMIC DNA]</scope>
</reference>
<dbReference type="EMBL" id="KE124824">
    <property type="protein sequence ID" value="EPB77977.1"/>
    <property type="molecule type" value="Genomic_DNA"/>
</dbReference>
<proteinExistence type="predicted"/>